<dbReference type="Proteomes" id="UP001341840">
    <property type="component" value="Unassembled WGS sequence"/>
</dbReference>
<organism evidence="1 2">
    <name type="scientific">Stylosanthes scabra</name>
    <dbReference type="NCBI Taxonomy" id="79078"/>
    <lineage>
        <taxon>Eukaryota</taxon>
        <taxon>Viridiplantae</taxon>
        <taxon>Streptophyta</taxon>
        <taxon>Embryophyta</taxon>
        <taxon>Tracheophyta</taxon>
        <taxon>Spermatophyta</taxon>
        <taxon>Magnoliopsida</taxon>
        <taxon>eudicotyledons</taxon>
        <taxon>Gunneridae</taxon>
        <taxon>Pentapetalae</taxon>
        <taxon>rosids</taxon>
        <taxon>fabids</taxon>
        <taxon>Fabales</taxon>
        <taxon>Fabaceae</taxon>
        <taxon>Papilionoideae</taxon>
        <taxon>50 kb inversion clade</taxon>
        <taxon>dalbergioids sensu lato</taxon>
        <taxon>Dalbergieae</taxon>
        <taxon>Pterocarpus clade</taxon>
        <taxon>Stylosanthes</taxon>
    </lineage>
</organism>
<accession>A0ABU6WNL1</accession>
<keyword evidence="2" id="KW-1185">Reference proteome</keyword>
<sequence>MDMIWDVAYQLGLRIDGDPVSGCISGWELHYDGTGIEAMCLDLLGSIPTESDRQRDKWNVHLSWLQATVCGILGDDPTPERLLQRADISCRSLVAFSFRMHLTLECI</sequence>
<evidence type="ECO:0000313" key="2">
    <source>
        <dbReference type="Proteomes" id="UP001341840"/>
    </source>
</evidence>
<dbReference type="EMBL" id="JASCZI010181945">
    <property type="protein sequence ID" value="MED6186506.1"/>
    <property type="molecule type" value="Genomic_DNA"/>
</dbReference>
<protein>
    <submittedName>
        <fullName evidence="1">Uncharacterized protein</fullName>
    </submittedName>
</protein>
<comment type="caution">
    <text evidence="1">The sequence shown here is derived from an EMBL/GenBank/DDBJ whole genome shotgun (WGS) entry which is preliminary data.</text>
</comment>
<name>A0ABU6WNL1_9FABA</name>
<gene>
    <name evidence="1" type="ORF">PIB30_067381</name>
</gene>
<evidence type="ECO:0000313" key="1">
    <source>
        <dbReference type="EMBL" id="MED6186506.1"/>
    </source>
</evidence>
<proteinExistence type="predicted"/>
<reference evidence="1 2" key="1">
    <citation type="journal article" date="2023" name="Plants (Basel)">
        <title>Bridging the Gap: Combining Genomics and Transcriptomics Approaches to Understand Stylosanthes scabra, an Orphan Legume from the Brazilian Caatinga.</title>
        <authorList>
            <person name="Ferreira-Neto J.R.C."/>
            <person name="da Silva M.D."/>
            <person name="Binneck E."/>
            <person name="de Melo N.F."/>
            <person name="da Silva R.H."/>
            <person name="de Melo A.L.T.M."/>
            <person name="Pandolfi V."/>
            <person name="Bustamante F.O."/>
            <person name="Brasileiro-Vidal A.C."/>
            <person name="Benko-Iseppon A.M."/>
        </authorList>
    </citation>
    <scope>NUCLEOTIDE SEQUENCE [LARGE SCALE GENOMIC DNA]</scope>
    <source>
        <tissue evidence="1">Leaves</tissue>
    </source>
</reference>